<evidence type="ECO:0000259" key="1">
    <source>
        <dbReference type="PROSITE" id="PS50878"/>
    </source>
</evidence>
<dbReference type="InterPro" id="IPR000477">
    <property type="entry name" value="RT_dom"/>
</dbReference>
<keyword evidence="3" id="KW-1185">Reference proteome</keyword>
<dbReference type="Pfam" id="PF00078">
    <property type="entry name" value="RVT_1"/>
    <property type="match status" value="1"/>
</dbReference>
<dbReference type="GeneTree" id="ENSGT01150000286916"/>
<dbReference type="InParanoid" id="A0A803TYK2"/>
<accession>A0A803TYK2</accession>
<evidence type="ECO:0000313" key="2">
    <source>
        <dbReference type="Ensembl" id="ENSACAP00000040292.1"/>
    </source>
</evidence>
<sequence length="670" mass="80311">MKRKNRKKILFLSLDIEKAFDSVNWLFFKKLLRRLDIGTHMQNAIETIYSSQEAKIIINGLESEKIEIQRGTRQGCPLSPLIFISVMEILLNHIREDENLKGAEIQGQKYKCRAFADDMMCIIENPINTTENWIEKVKNYSEIAGLKINLGKTQAMTKNMTEDRQRRLSEKTGLKIITKMKYLGINISANNNHLIKNNYDCKWKEIKKDLNSWNSQDLSLLGRIAAIKTYILPKMLFLFQNLPIIRTQKPFHEWQKDISKFVWQGRKPRIKFKNLTDDRSRGGMNLPDLQLYYESCAITWVRDWLLLKSKKTLNLEGFNLKSSWHIFTWGTPDKKEARTFKNHTIRDSLNKIWTKYRNRMFPKTPLWLAPLGIILKEQRGKLNWPTYKDMVIRQDNDYLLRSQEEVQKLSPQITWLHYRQIKEQFNKDKQKGFMNLDSDWGKILNSENKLITKIYKKLLEWDTETEHVKTCMTQWARDIGRPILYKEWEKLWGKNMKFNYASDLRENQFKMIYRWYITPKKLGHYKKDKRTKCWKCQEKEGNFFHMWWACAKTKKYWTEIHKESQKILKKDLPFRPELYLLGVTNTNLGKNEEKILNYLVTGARIVFARIWRSNQVPTTDQWLVKISDIKNMDKLTFLMKKQQGNPIKETDWSNFEEYIRQRMLDSEEKK</sequence>
<protein>
    <recommendedName>
        <fullName evidence="1">Reverse transcriptase domain-containing protein</fullName>
    </recommendedName>
</protein>
<dbReference type="AlphaFoldDB" id="A0A803TYK2"/>
<dbReference type="InterPro" id="IPR043502">
    <property type="entry name" value="DNA/RNA_pol_sf"/>
</dbReference>
<proteinExistence type="predicted"/>
<dbReference type="SUPFAM" id="SSF56672">
    <property type="entry name" value="DNA/RNA polymerases"/>
    <property type="match status" value="1"/>
</dbReference>
<feature type="domain" description="Reverse transcriptase" evidence="1">
    <location>
        <begin position="1"/>
        <end position="187"/>
    </location>
</feature>
<name>A0A803TYK2_ANOCA</name>
<reference evidence="2 3" key="1">
    <citation type="submission" date="2009-12" db="EMBL/GenBank/DDBJ databases">
        <title>The Genome Sequence of Anolis carolinensis (Green Anole Lizard).</title>
        <authorList>
            <consortium name="The Genome Sequencing Platform"/>
            <person name="Di Palma F."/>
            <person name="Alfoldi J."/>
            <person name="Heiman D."/>
            <person name="Young S."/>
            <person name="Grabherr M."/>
            <person name="Johnson J."/>
            <person name="Lander E.S."/>
            <person name="Lindblad-Toh K."/>
        </authorList>
    </citation>
    <scope>NUCLEOTIDE SEQUENCE [LARGE SCALE GENOMIC DNA]</scope>
    <source>
        <strain evidence="2 3">JBL SC #1</strain>
    </source>
</reference>
<dbReference type="Proteomes" id="UP000001646">
    <property type="component" value="Chromosome 5"/>
</dbReference>
<reference evidence="2" key="2">
    <citation type="submission" date="2025-08" db="UniProtKB">
        <authorList>
            <consortium name="Ensembl"/>
        </authorList>
    </citation>
    <scope>IDENTIFICATION</scope>
</reference>
<dbReference type="PANTHER" id="PTHR31635:SF196">
    <property type="entry name" value="REVERSE TRANSCRIPTASE DOMAIN-CONTAINING PROTEIN-RELATED"/>
    <property type="match status" value="1"/>
</dbReference>
<dbReference type="Ensembl" id="ENSACAT00000055604.1">
    <property type="protein sequence ID" value="ENSACAP00000040292.1"/>
    <property type="gene ID" value="ENSACAG00000038577.1"/>
</dbReference>
<dbReference type="PANTHER" id="PTHR31635">
    <property type="entry name" value="REVERSE TRANSCRIPTASE DOMAIN-CONTAINING PROTEIN-RELATED"/>
    <property type="match status" value="1"/>
</dbReference>
<organism evidence="2 3">
    <name type="scientific">Anolis carolinensis</name>
    <name type="common">Green anole</name>
    <name type="synonym">American chameleon</name>
    <dbReference type="NCBI Taxonomy" id="28377"/>
    <lineage>
        <taxon>Eukaryota</taxon>
        <taxon>Metazoa</taxon>
        <taxon>Chordata</taxon>
        <taxon>Craniata</taxon>
        <taxon>Vertebrata</taxon>
        <taxon>Euteleostomi</taxon>
        <taxon>Lepidosauria</taxon>
        <taxon>Squamata</taxon>
        <taxon>Bifurcata</taxon>
        <taxon>Unidentata</taxon>
        <taxon>Episquamata</taxon>
        <taxon>Toxicofera</taxon>
        <taxon>Iguania</taxon>
        <taxon>Dactyloidae</taxon>
        <taxon>Anolis</taxon>
    </lineage>
</organism>
<dbReference type="PROSITE" id="PS50878">
    <property type="entry name" value="RT_POL"/>
    <property type="match status" value="1"/>
</dbReference>
<reference evidence="2" key="3">
    <citation type="submission" date="2025-09" db="UniProtKB">
        <authorList>
            <consortium name="Ensembl"/>
        </authorList>
    </citation>
    <scope>IDENTIFICATION</scope>
</reference>
<evidence type="ECO:0000313" key="3">
    <source>
        <dbReference type="Proteomes" id="UP000001646"/>
    </source>
</evidence>